<evidence type="ECO:0000256" key="3">
    <source>
        <dbReference type="ARBA" id="ARBA00023125"/>
    </source>
</evidence>
<dbReference type="GO" id="GO:0032993">
    <property type="term" value="C:protein-DNA complex"/>
    <property type="evidence" value="ECO:0007669"/>
    <property type="project" value="TreeGrafter"/>
</dbReference>
<accession>A0A939C0S2</accession>
<dbReference type="SUPFAM" id="SSF53850">
    <property type="entry name" value="Periplasmic binding protein-like II"/>
    <property type="match status" value="1"/>
</dbReference>
<comment type="caution">
    <text evidence="6">The sequence shown here is derived from an EMBL/GenBank/DDBJ whole genome shotgun (WGS) entry which is preliminary data.</text>
</comment>
<dbReference type="Gene3D" id="1.10.10.10">
    <property type="entry name" value="Winged helix-like DNA-binding domain superfamily/Winged helix DNA-binding domain"/>
    <property type="match status" value="1"/>
</dbReference>
<evidence type="ECO:0000313" key="7">
    <source>
        <dbReference type="Proteomes" id="UP000663792"/>
    </source>
</evidence>
<dbReference type="AlphaFoldDB" id="A0A939C0S2"/>
<dbReference type="PROSITE" id="PS50931">
    <property type="entry name" value="HTH_LYSR"/>
    <property type="match status" value="1"/>
</dbReference>
<keyword evidence="2" id="KW-0805">Transcription regulation</keyword>
<dbReference type="GO" id="GO:0003677">
    <property type="term" value="F:DNA binding"/>
    <property type="evidence" value="ECO:0007669"/>
    <property type="project" value="UniProtKB-KW"/>
</dbReference>
<keyword evidence="7" id="KW-1185">Reference proteome</keyword>
<keyword evidence="3" id="KW-0238">DNA-binding</keyword>
<comment type="similarity">
    <text evidence="1">Belongs to the LysR transcriptional regulatory family.</text>
</comment>
<proteinExistence type="inferred from homology"/>
<dbReference type="SUPFAM" id="SSF46785">
    <property type="entry name" value="Winged helix' DNA-binding domain"/>
    <property type="match status" value="1"/>
</dbReference>
<evidence type="ECO:0000313" key="6">
    <source>
        <dbReference type="EMBL" id="MBM9469076.1"/>
    </source>
</evidence>
<dbReference type="Pfam" id="PF00126">
    <property type="entry name" value="HTH_1"/>
    <property type="match status" value="1"/>
</dbReference>
<dbReference type="InterPro" id="IPR005119">
    <property type="entry name" value="LysR_subst-bd"/>
</dbReference>
<evidence type="ECO:0000256" key="4">
    <source>
        <dbReference type="ARBA" id="ARBA00023163"/>
    </source>
</evidence>
<feature type="domain" description="HTH lysR-type" evidence="5">
    <location>
        <begin position="2"/>
        <end position="59"/>
    </location>
</feature>
<dbReference type="Gene3D" id="3.40.190.10">
    <property type="entry name" value="Periplasmic binding protein-like II"/>
    <property type="match status" value="2"/>
</dbReference>
<organism evidence="6 7">
    <name type="scientific">Nakamurella leprariae</name>
    <dbReference type="NCBI Taxonomy" id="2803911"/>
    <lineage>
        <taxon>Bacteria</taxon>
        <taxon>Bacillati</taxon>
        <taxon>Actinomycetota</taxon>
        <taxon>Actinomycetes</taxon>
        <taxon>Nakamurellales</taxon>
        <taxon>Nakamurellaceae</taxon>
        <taxon>Nakamurella</taxon>
    </lineage>
</organism>
<sequence length="299" mass="32209">MLNLPRLRMLRELHRRGSLAQVARALNYTPSAVSQQLTLLEREVGVPLLQRVGRGVVLTHEAVALAAHADAVIARLELAESELAQSRTRVGGVLRVASFQTVLLAIAPTALTQLAEEHPDLQVEIAHQEVDEAYSGLLAHDFDVILGEEYPGRTAGVRPGTHQETLHRDPMLLATPRAGALADLPTRLPDLAEAPWALEPLDSLTGVWQRDVITAAGLEPRIRFETPDPLLQAHLVSSGHAVALLPGLIPPAYTEAVRLTELPGRPHRTLHTAVREGRAGHPAIVAFRRALAAAAAQAA</sequence>
<dbReference type="Pfam" id="PF03466">
    <property type="entry name" value="LysR_substrate"/>
    <property type="match status" value="1"/>
</dbReference>
<dbReference type="PANTHER" id="PTHR30346">
    <property type="entry name" value="TRANSCRIPTIONAL DUAL REGULATOR HCAR-RELATED"/>
    <property type="match status" value="1"/>
</dbReference>
<evidence type="ECO:0000256" key="1">
    <source>
        <dbReference type="ARBA" id="ARBA00009437"/>
    </source>
</evidence>
<dbReference type="GO" id="GO:0003700">
    <property type="term" value="F:DNA-binding transcription factor activity"/>
    <property type="evidence" value="ECO:0007669"/>
    <property type="project" value="InterPro"/>
</dbReference>
<dbReference type="EMBL" id="JAERWK010000023">
    <property type="protein sequence ID" value="MBM9469076.1"/>
    <property type="molecule type" value="Genomic_DNA"/>
</dbReference>
<name>A0A939C0S2_9ACTN</name>
<dbReference type="InterPro" id="IPR000847">
    <property type="entry name" value="LysR_HTH_N"/>
</dbReference>
<keyword evidence="4" id="KW-0804">Transcription</keyword>
<evidence type="ECO:0000256" key="2">
    <source>
        <dbReference type="ARBA" id="ARBA00023015"/>
    </source>
</evidence>
<dbReference type="RefSeq" id="WP_205262037.1">
    <property type="nucleotide sequence ID" value="NZ_JAERWK010000023.1"/>
</dbReference>
<dbReference type="PANTHER" id="PTHR30346:SF29">
    <property type="entry name" value="LYSR SUBSTRATE-BINDING"/>
    <property type="match status" value="1"/>
</dbReference>
<dbReference type="Proteomes" id="UP000663792">
    <property type="component" value="Unassembled WGS sequence"/>
</dbReference>
<gene>
    <name evidence="6" type="ORF">JL106_17455</name>
</gene>
<dbReference type="InterPro" id="IPR036390">
    <property type="entry name" value="WH_DNA-bd_sf"/>
</dbReference>
<reference evidence="6" key="1">
    <citation type="submission" date="2021-01" db="EMBL/GenBank/DDBJ databases">
        <title>YIM 132084 draft genome.</title>
        <authorList>
            <person name="An D."/>
        </authorList>
    </citation>
    <scope>NUCLEOTIDE SEQUENCE</scope>
    <source>
        <strain evidence="6">YIM 132084</strain>
    </source>
</reference>
<protein>
    <submittedName>
        <fullName evidence="6">LysR family transcriptional regulator</fullName>
    </submittedName>
</protein>
<dbReference type="InterPro" id="IPR036388">
    <property type="entry name" value="WH-like_DNA-bd_sf"/>
</dbReference>
<evidence type="ECO:0000259" key="5">
    <source>
        <dbReference type="PROSITE" id="PS50931"/>
    </source>
</evidence>